<keyword evidence="3" id="KW-1185">Reference proteome</keyword>
<feature type="transmembrane region" description="Helical" evidence="1">
    <location>
        <begin position="179"/>
        <end position="200"/>
    </location>
</feature>
<organism evidence="2 3">
    <name type="scientific">Chimaeribacter coloradensis</name>
    <dbReference type="NCBI Taxonomy" id="2060068"/>
    <lineage>
        <taxon>Bacteria</taxon>
        <taxon>Pseudomonadati</taxon>
        <taxon>Pseudomonadota</taxon>
        <taxon>Gammaproteobacteria</taxon>
        <taxon>Enterobacterales</taxon>
        <taxon>Yersiniaceae</taxon>
        <taxon>Chimaeribacter</taxon>
    </lineage>
</organism>
<dbReference type="OrthoDB" id="2943409at2"/>
<evidence type="ECO:0000256" key="1">
    <source>
        <dbReference type="SAM" id="Phobius"/>
    </source>
</evidence>
<dbReference type="GeneID" id="84633895"/>
<proteinExistence type="predicted"/>
<dbReference type="Proteomes" id="UP000234503">
    <property type="component" value="Unassembled WGS sequence"/>
</dbReference>
<dbReference type="RefSeq" id="WP_040126236.1">
    <property type="nucleotide sequence ID" value="NZ_PJZH01000045.1"/>
</dbReference>
<dbReference type="EMBL" id="PJZH01000045">
    <property type="protein sequence ID" value="PLR29532.1"/>
    <property type="molecule type" value="Genomic_DNA"/>
</dbReference>
<dbReference type="AlphaFoldDB" id="A0A2N5DT46"/>
<dbReference type="Pfam" id="PF18159">
    <property type="entry name" value="S_4TM"/>
    <property type="match status" value="1"/>
</dbReference>
<sequence length="312" mass="36259">MNTLYTSQSTPDNMSLLYAQAHLYNRIKIFSSVNFFISIVLPVLLSVAAAILKSRYSVPQELLSAYMGLYGLIVLTVNIALSGYISSERRKAATIQEMYDCNVLRIKWNDLRVGKKISRDNVFRAARFYQDRPAKAQARFGSEGWYVNKSYDAPQSVMALLCHGKNFGWDRSLRDRLNVFYIWGISMSLFSLLLYGIMMKATLNDALFYVVFTLPLIRYILLQFLDNRKSRDRIEKVKDYIDKEISDIKIAGRFNNDDLNYKLRSIQDEVFSHRATSPPVPNFIHLRMKKDNEAVYDDYFEENLKLMTFPES</sequence>
<accession>A0A2N5DT46</accession>
<keyword evidence="1" id="KW-0472">Membrane</keyword>
<name>A0A2N5DT46_9GAMM</name>
<evidence type="ECO:0000313" key="3">
    <source>
        <dbReference type="Proteomes" id="UP000234503"/>
    </source>
</evidence>
<reference evidence="2 3" key="1">
    <citation type="submission" date="2017-12" db="EMBL/GenBank/DDBJ databases">
        <title>Characterization of six clinical isolates of Enterochimera gen. nov., a novel genus of the Yersiniaciae family and the three species Enterochimera arupensis sp. nov., Enterochimera coloradensis sp. nov, and Enterochimera californica sp. nov.</title>
        <authorList>
            <person name="Rossi A."/>
            <person name="Fisher M."/>
        </authorList>
    </citation>
    <scope>NUCLEOTIDE SEQUENCE [LARGE SCALE GENOMIC DNA]</scope>
    <source>
        <strain evidence="3">2016-Iso4</strain>
    </source>
</reference>
<feature type="transmembrane region" description="Helical" evidence="1">
    <location>
        <begin position="64"/>
        <end position="85"/>
    </location>
</feature>
<keyword evidence="1" id="KW-0812">Transmembrane</keyword>
<dbReference type="InterPro" id="IPR049920">
    <property type="entry name" value="IK1_05631-like"/>
</dbReference>
<comment type="caution">
    <text evidence="2">The sequence shown here is derived from an EMBL/GenBank/DDBJ whole genome shotgun (WGS) entry which is preliminary data.</text>
</comment>
<gene>
    <name evidence="2" type="ORF">CYR32_20465</name>
</gene>
<feature type="transmembrane region" description="Helical" evidence="1">
    <location>
        <begin position="206"/>
        <end position="225"/>
    </location>
</feature>
<keyword evidence="1" id="KW-1133">Transmembrane helix</keyword>
<evidence type="ECO:0000313" key="2">
    <source>
        <dbReference type="EMBL" id="PLR29532.1"/>
    </source>
</evidence>
<protein>
    <submittedName>
        <fullName evidence="2">Uncharacterized protein</fullName>
    </submittedName>
</protein>
<feature type="transmembrane region" description="Helical" evidence="1">
    <location>
        <begin position="33"/>
        <end position="52"/>
    </location>
</feature>